<protein>
    <submittedName>
        <fullName evidence="2">Uncharacterized protein</fullName>
    </submittedName>
</protein>
<name>A0A6A5GE58_CAERE</name>
<dbReference type="AlphaFoldDB" id="A0A6A5GE58"/>
<keyword evidence="1" id="KW-0732">Signal</keyword>
<comment type="caution">
    <text evidence="2">The sequence shown here is derived from an EMBL/GenBank/DDBJ whole genome shotgun (WGS) entry which is preliminary data.</text>
</comment>
<proteinExistence type="predicted"/>
<feature type="chain" id="PRO_5025533615" evidence="1">
    <location>
        <begin position="20"/>
        <end position="79"/>
    </location>
</feature>
<dbReference type="GeneID" id="78776771"/>
<dbReference type="EMBL" id="WUAV01000005">
    <property type="protein sequence ID" value="KAF1752762.1"/>
    <property type="molecule type" value="Genomic_DNA"/>
</dbReference>
<evidence type="ECO:0000313" key="2">
    <source>
        <dbReference type="EMBL" id="KAF1752762.1"/>
    </source>
</evidence>
<sequence length="79" mass="8529">MKLFIVVILALTLLQLINAEIYCNDRGECAGSGGPAEDTRCGGCHSCSFKGCCHVRFTNPYTKCEIDGARSAEYKAIHG</sequence>
<dbReference type="KEGG" id="crq:GCK72_019317"/>
<gene>
    <name evidence="2" type="ORF">GCK72_019317</name>
</gene>
<evidence type="ECO:0000313" key="3">
    <source>
        <dbReference type="Proteomes" id="UP000483820"/>
    </source>
</evidence>
<organism evidence="2 3">
    <name type="scientific">Caenorhabditis remanei</name>
    <name type="common">Caenorhabditis vulgaris</name>
    <dbReference type="NCBI Taxonomy" id="31234"/>
    <lineage>
        <taxon>Eukaryota</taxon>
        <taxon>Metazoa</taxon>
        <taxon>Ecdysozoa</taxon>
        <taxon>Nematoda</taxon>
        <taxon>Chromadorea</taxon>
        <taxon>Rhabditida</taxon>
        <taxon>Rhabditina</taxon>
        <taxon>Rhabditomorpha</taxon>
        <taxon>Rhabditoidea</taxon>
        <taxon>Rhabditidae</taxon>
        <taxon>Peloderinae</taxon>
        <taxon>Caenorhabditis</taxon>
    </lineage>
</organism>
<accession>A0A6A5GE58</accession>
<feature type="signal peptide" evidence="1">
    <location>
        <begin position="1"/>
        <end position="19"/>
    </location>
</feature>
<reference evidence="2 3" key="1">
    <citation type="submission" date="2019-12" db="EMBL/GenBank/DDBJ databases">
        <title>Chromosome-level assembly of the Caenorhabditis remanei genome.</title>
        <authorList>
            <person name="Teterina A.A."/>
            <person name="Willis J.H."/>
            <person name="Phillips P.C."/>
        </authorList>
    </citation>
    <scope>NUCLEOTIDE SEQUENCE [LARGE SCALE GENOMIC DNA]</scope>
    <source>
        <strain evidence="2 3">PX506</strain>
        <tissue evidence="2">Whole organism</tissue>
    </source>
</reference>
<dbReference type="Proteomes" id="UP000483820">
    <property type="component" value="Chromosome V"/>
</dbReference>
<dbReference type="CTD" id="78776771"/>
<evidence type="ECO:0000256" key="1">
    <source>
        <dbReference type="SAM" id="SignalP"/>
    </source>
</evidence>
<dbReference type="RefSeq" id="XP_053581886.1">
    <property type="nucleotide sequence ID" value="XM_053732973.1"/>
</dbReference>